<sequence length="204" mass="22658">MPLYITVSTGFDVFTHAFEAYIHKNTPPYVKLISLEAIRLVIKNLPMVIKDGKNLQARTEMSWADTIAGLSIANAGVTLPHGISMAIGGCCSNIMHGEALAAVYPEFIKYTYKSSIRKFATLARLFDQKLENVSDNIVAEKSCYLVSKFLNDIDINCGLEKLGVSVAEITEIVEKSIELPDYTNNPRVANIDEVTELLKNSYKY</sequence>
<dbReference type="PANTHER" id="PTHR11496">
    <property type="entry name" value="ALCOHOL DEHYDROGENASE"/>
    <property type="match status" value="1"/>
</dbReference>
<accession>X1H1M9</accession>
<proteinExistence type="predicted"/>
<comment type="caution">
    <text evidence="2">The sequence shown here is derived from an EMBL/GenBank/DDBJ whole genome shotgun (WGS) entry which is preliminary data.</text>
</comment>
<dbReference type="Gene3D" id="1.20.1090.10">
    <property type="entry name" value="Dehydroquinate synthase-like - alpha domain"/>
    <property type="match status" value="1"/>
</dbReference>
<dbReference type="EMBL" id="BARU01016653">
    <property type="protein sequence ID" value="GAH50980.1"/>
    <property type="molecule type" value="Genomic_DNA"/>
</dbReference>
<dbReference type="AlphaFoldDB" id="X1H1M9"/>
<dbReference type="InterPro" id="IPR039697">
    <property type="entry name" value="Alcohol_dehydrogenase_Fe"/>
</dbReference>
<dbReference type="Pfam" id="PF25137">
    <property type="entry name" value="ADH_Fe_C"/>
    <property type="match status" value="1"/>
</dbReference>
<organism evidence="2">
    <name type="scientific">marine sediment metagenome</name>
    <dbReference type="NCBI Taxonomy" id="412755"/>
    <lineage>
        <taxon>unclassified sequences</taxon>
        <taxon>metagenomes</taxon>
        <taxon>ecological metagenomes</taxon>
    </lineage>
</organism>
<dbReference type="PANTHER" id="PTHR11496:SF83">
    <property type="entry name" value="HYDROXYACID-OXOACID TRANSHYDROGENASE, MITOCHONDRIAL"/>
    <property type="match status" value="1"/>
</dbReference>
<gene>
    <name evidence="2" type="ORF">S03H2_27674</name>
</gene>
<name>X1H1M9_9ZZZZ</name>
<protein>
    <recommendedName>
        <fullName evidence="1">Fe-containing alcohol dehydrogenase-like C-terminal domain-containing protein</fullName>
    </recommendedName>
</protein>
<dbReference type="InterPro" id="IPR056798">
    <property type="entry name" value="ADH_Fe_C"/>
</dbReference>
<feature type="domain" description="Fe-containing alcohol dehydrogenase-like C-terminal" evidence="1">
    <location>
        <begin position="6"/>
        <end position="202"/>
    </location>
</feature>
<dbReference type="SUPFAM" id="SSF56796">
    <property type="entry name" value="Dehydroquinate synthase-like"/>
    <property type="match status" value="1"/>
</dbReference>
<reference evidence="2" key="1">
    <citation type="journal article" date="2014" name="Front. Microbiol.">
        <title>High frequency of phylogenetically diverse reductive dehalogenase-homologous genes in deep subseafloor sedimentary metagenomes.</title>
        <authorList>
            <person name="Kawai M."/>
            <person name="Futagami T."/>
            <person name="Toyoda A."/>
            <person name="Takaki Y."/>
            <person name="Nishi S."/>
            <person name="Hori S."/>
            <person name="Arai W."/>
            <person name="Tsubouchi T."/>
            <person name="Morono Y."/>
            <person name="Uchiyama I."/>
            <person name="Ito T."/>
            <person name="Fujiyama A."/>
            <person name="Inagaki F."/>
            <person name="Takami H."/>
        </authorList>
    </citation>
    <scope>NUCLEOTIDE SEQUENCE</scope>
    <source>
        <strain evidence="2">Expedition CK06-06</strain>
    </source>
</reference>
<evidence type="ECO:0000313" key="2">
    <source>
        <dbReference type="EMBL" id="GAH50980.1"/>
    </source>
</evidence>
<evidence type="ECO:0000259" key="1">
    <source>
        <dbReference type="Pfam" id="PF25137"/>
    </source>
</evidence>
<dbReference type="GO" id="GO:0004022">
    <property type="term" value="F:alcohol dehydrogenase (NAD+) activity"/>
    <property type="evidence" value="ECO:0007669"/>
    <property type="project" value="TreeGrafter"/>
</dbReference>